<sequence length="94" mass="10686">MSGIEWNEDSLPTLGRVFLRHVIEHMRGRSESTVRFGKTGQGIMPNYQVTFPNGVTRTLRGSSHDAFEQADVFDKERISRPFLLAEIQSAYDKA</sequence>
<evidence type="ECO:0000313" key="1">
    <source>
        <dbReference type="EMBL" id="TYP63388.1"/>
    </source>
</evidence>
<dbReference type="AlphaFoldDB" id="A0A5S5BA67"/>
<proteinExistence type="predicted"/>
<dbReference type="Proteomes" id="UP000324282">
    <property type="component" value="Unassembled WGS sequence"/>
</dbReference>
<accession>A0A5S5BA67</accession>
<name>A0A5S5BA67_STUST</name>
<comment type="caution">
    <text evidence="1">The sequence shown here is derived from an EMBL/GenBank/DDBJ whole genome shotgun (WGS) entry which is preliminary data.</text>
</comment>
<organism evidence="1 2">
    <name type="scientific">Stutzerimonas stutzeri</name>
    <name type="common">Pseudomonas stutzeri</name>
    <dbReference type="NCBI Taxonomy" id="316"/>
    <lineage>
        <taxon>Bacteria</taxon>
        <taxon>Pseudomonadati</taxon>
        <taxon>Pseudomonadota</taxon>
        <taxon>Gammaproteobacteria</taxon>
        <taxon>Pseudomonadales</taxon>
        <taxon>Pseudomonadaceae</taxon>
        <taxon>Stutzerimonas</taxon>
    </lineage>
</organism>
<gene>
    <name evidence="1" type="ORF">A9A72_123156</name>
</gene>
<evidence type="ECO:0000313" key="2">
    <source>
        <dbReference type="Proteomes" id="UP000324282"/>
    </source>
</evidence>
<reference evidence="1 2" key="1">
    <citation type="submission" date="2019-07" db="EMBL/GenBank/DDBJ databases">
        <title>Deep subsurface shale carbon reservoir microbial communities from Ohio and West Virginia, USA.</title>
        <authorList>
            <person name="Wrighton K."/>
        </authorList>
    </citation>
    <scope>NUCLEOTIDE SEQUENCE [LARGE SCALE GENOMIC DNA]</scope>
    <source>
        <strain evidence="1 2">NP_8Ht</strain>
    </source>
</reference>
<dbReference type="EMBL" id="VNHQ01000013">
    <property type="protein sequence ID" value="TYP63388.1"/>
    <property type="molecule type" value="Genomic_DNA"/>
</dbReference>
<dbReference type="RefSeq" id="WP_222863887.1">
    <property type="nucleotide sequence ID" value="NZ_VNHQ01000013.1"/>
</dbReference>
<protein>
    <submittedName>
        <fullName evidence="1">Uncharacterized protein</fullName>
    </submittedName>
</protein>